<feature type="compositionally biased region" description="Pro residues" evidence="1">
    <location>
        <begin position="325"/>
        <end position="341"/>
    </location>
</feature>
<sequence>MLHRFALPLLALLATSPSYVIAQPSSPSNVAKSSSLTATLPANVAGVVFVNTNTEAWTTLTQFQLFSQARPFLAGLPALFLGLDLTTDVQPWLGERVAIALMPFTGSEKNSDDRLENSSGLLNANHALLLAPVKDTQLLNAFLTKLKASRSQPPIERQYKGVTVWEWPAEKPAQCDSASPNQPGCESAPETESEPETTPQAPSEEEIQPTEPTTQTSIGKPQAFSKLKAVGSTPTLPLPPIPGGGLSVPSIPSPQAGLAIAVLPGYLVTATTPGPIEQLIDARRSKSPALAANPQFQRTMQHPQFQRSLLVAYGNIAEIARFPQPQFPIPTTPPPEEPTSPQPQTSLPRKLKADSQPPSPVPMESLTVGLERLAQDYSTVDGYVWLQPEGIHTQISTYYKTPQPTKADVLTPNAEQILTRMPGATYLASTSRNLKQQWQSFVDITQAEPTLQPALQLIRDGIRTFSGLNLERDWLPWMDGEYAAFLFPDNQGPFSRLYPNLDLGLGLVMQTSDRPAAEAALTKFDQFIKSQSGGALNIATRSIQGQPVTSWEFAEAGDRQSFFAHSWVDQDTLVVTTGLGPMKALNPKPYLPLNQNRTFKTATDSFLRPNQGYFYTNMGASLSFIYGLFQPYSNAPEMREVKRWLGTVYSISASNSATPEKQQFDSLLVLAPTRKP</sequence>
<protein>
    <submittedName>
        <fullName evidence="3">DUF3352 domain-containing protein</fullName>
    </submittedName>
</protein>
<dbReference type="InterPro" id="IPR021787">
    <property type="entry name" value="DUF3352"/>
</dbReference>
<proteinExistence type="predicted"/>
<keyword evidence="4" id="KW-1185">Reference proteome</keyword>
<feature type="region of interest" description="Disordered" evidence="1">
    <location>
        <begin position="324"/>
        <end position="363"/>
    </location>
</feature>
<feature type="compositionally biased region" description="Low complexity" evidence="1">
    <location>
        <begin position="209"/>
        <end position="218"/>
    </location>
</feature>
<dbReference type="RefSeq" id="WP_190433624.1">
    <property type="nucleotide sequence ID" value="NZ_JAMPKM010000002.1"/>
</dbReference>
<organism evidence="3 4">
    <name type="scientific">Trichocoleus desertorum GB2-A4</name>
    <dbReference type="NCBI Taxonomy" id="2933944"/>
    <lineage>
        <taxon>Bacteria</taxon>
        <taxon>Bacillati</taxon>
        <taxon>Cyanobacteriota</taxon>
        <taxon>Cyanophyceae</taxon>
        <taxon>Leptolyngbyales</taxon>
        <taxon>Trichocoleusaceae</taxon>
        <taxon>Trichocoleus</taxon>
    </lineage>
</organism>
<feature type="chain" id="PRO_5045374344" evidence="2">
    <location>
        <begin position="23"/>
        <end position="676"/>
    </location>
</feature>
<dbReference type="Pfam" id="PF11832">
    <property type="entry name" value="DUF3352"/>
    <property type="match status" value="2"/>
</dbReference>
<dbReference type="Proteomes" id="UP001464891">
    <property type="component" value="Unassembled WGS sequence"/>
</dbReference>
<evidence type="ECO:0000256" key="2">
    <source>
        <dbReference type="SAM" id="SignalP"/>
    </source>
</evidence>
<feature type="signal peptide" evidence="2">
    <location>
        <begin position="1"/>
        <end position="22"/>
    </location>
</feature>
<evidence type="ECO:0000313" key="3">
    <source>
        <dbReference type="EMBL" id="MEP0816323.1"/>
    </source>
</evidence>
<reference evidence="3 4" key="1">
    <citation type="submission" date="2022-04" db="EMBL/GenBank/DDBJ databases">
        <title>Positive selection, recombination, and allopatry shape intraspecific diversity of widespread and dominant cyanobacteria.</title>
        <authorList>
            <person name="Wei J."/>
            <person name="Shu W."/>
            <person name="Hu C."/>
        </authorList>
    </citation>
    <scope>NUCLEOTIDE SEQUENCE [LARGE SCALE GENOMIC DNA]</scope>
    <source>
        <strain evidence="3 4">GB2-A4</strain>
    </source>
</reference>
<comment type="caution">
    <text evidence="3">The sequence shown here is derived from an EMBL/GenBank/DDBJ whole genome shotgun (WGS) entry which is preliminary data.</text>
</comment>
<evidence type="ECO:0000313" key="4">
    <source>
        <dbReference type="Proteomes" id="UP001464891"/>
    </source>
</evidence>
<name>A0ABV0J4Z7_9CYAN</name>
<gene>
    <name evidence="3" type="ORF">NC998_04355</name>
</gene>
<keyword evidence="2" id="KW-0732">Signal</keyword>
<evidence type="ECO:0000256" key="1">
    <source>
        <dbReference type="SAM" id="MobiDB-lite"/>
    </source>
</evidence>
<dbReference type="EMBL" id="JAMPKM010000002">
    <property type="protein sequence ID" value="MEP0816323.1"/>
    <property type="molecule type" value="Genomic_DNA"/>
</dbReference>
<accession>A0ABV0J4Z7</accession>
<feature type="region of interest" description="Disordered" evidence="1">
    <location>
        <begin position="171"/>
        <end position="220"/>
    </location>
</feature>